<proteinExistence type="predicted"/>
<dbReference type="Gene3D" id="2.170.16.10">
    <property type="entry name" value="Hedgehog/Intein (Hint) domain"/>
    <property type="match status" value="1"/>
</dbReference>
<name>A0A0F9FI44_9ZZZZ</name>
<organism evidence="1">
    <name type="scientific">marine sediment metagenome</name>
    <dbReference type="NCBI Taxonomy" id="412755"/>
    <lineage>
        <taxon>unclassified sequences</taxon>
        <taxon>metagenomes</taxon>
        <taxon>ecological metagenomes</taxon>
    </lineage>
</organism>
<sequence>MGYTSEEFKEKALSSLYWFDRYVLGFNSATHPKKRGMEENPHREMCDFVQDWSSGKKKKLVCVPRKSLKTSCITVGYSLFELAHDPSMTVLIDSVERAIAATFLEQIRSITESNEAFRGAFGDWVNKRGWGSHEITIKDKPSSMIKEPSIGTAGVDSSKVAFHPGLMILDDLVNRDTVKTPQALMKTIRHYQDLMPMLGEDGRIIMPCTRWDMDDLVSYILENEPDEWDIFIRSSINDDGTPYYPEMLSLKWIQEQLDKDPFFASCLPKDAPILMANWAEKPISEIKVGDEVVGWTKRGIPKREKSSLIKKKGVK</sequence>
<evidence type="ECO:0000313" key="1">
    <source>
        <dbReference type="EMBL" id="KKL78151.1"/>
    </source>
</evidence>
<evidence type="ECO:0008006" key="2">
    <source>
        <dbReference type="Google" id="ProtNLM"/>
    </source>
</evidence>
<gene>
    <name evidence="1" type="ORF">LCGC14_2027730</name>
</gene>
<dbReference type="AlphaFoldDB" id="A0A0F9FI44"/>
<protein>
    <recommendedName>
        <fullName evidence="2">Terminase large subunit gp17-like C-terminal domain-containing protein</fullName>
    </recommendedName>
</protein>
<accession>A0A0F9FI44</accession>
<dbReference type="InterPro" id="IPR027417">
    <property type="entry name" value="P-loop_NTPase"/>
</dbReference>
<reference evidence="1" key="1">
    <citation type="journal article" date="2015" name="Nature">
        <title>Complex archaea that bridge the gap between prokaryotes and eukaryotes.</title>
        <authorList>
            <person name="Spang A."/>
            <person name="Saw J.H."/>
            <person name="Jorgensen S.L."/>
            <person name="Zaremba-Niedzwiedzka K."/>
            <person name="Martijn J."/>
            <person name="Lind A.E."/>
            <person name="van Eijk R."/>
            <person name="Schleper C."/>
            <person name="Guy L."/>
            <person name="Ettema T.J."/>
        </authorList>
    </citation>
    <scope>NUCLEOTIDE SEQUENCE</scope>
</reference>
<dbReference type="EMBL" id="LAZR01023546">
    <property type="protein sequence ID" value="KKL78151.1"/>
    <property type="molecule type" value="Genomic_DNA"/>
</dbReference>
<dbReference type="Gene3D" id="3.40.50.300">
    <property type="entry name" value="P-loop containing nucleotide triphosphate hydrolases"/>
    <property type="match status" value="1"/>
</dbReference>
<comment type="caution">
    <text evidence="1">The sequence shown here is derived from an EMBL/GenBank/DDBJ whole genome shotgun (WGS) entry which is preliminary data.</text>
</comment>